<organism evidence="1 2">
    <name type="scientific">Micromonospora matsumotoense</name>
    <dbReference type="NCBI Taxonomy" id="121616"/>
    <lineage>
        <taxon>Bacteria</taxon>
        <taxon>Bacillati</taxon>
        <taxon>Actinomycetota</taxon>
        <taxon>Actinomycetes</taxon>
        <taxon>Micromonosporales</taxon>
        <taxon>Micromonosporaceae</taxon>
        <taxon>Micromonospora</taxon>
    </lineage>
</organism>
<dbReference type="RefSeq" id="WP_091250163.1">
    <property type="nucleotide sequence ID" value="NZ_FMCU01000013.1"/>
</dbReference>
<dbReference type="GO" id="GO:0003677">
    <property type="term" value="F:DNA binding"/>
    <property type="evidence" value="ECO:0007669"/>
    <property type="project" value="InterPro"/>
</dbReference>
<dbReference type="Pfam" id="PF02575">
    <property type="entry name" value="YbaB_DNA_bd"/>
    <property type="match status" value="1"/>
</dbReference>
<dbReference type="AlphaFoldDB" id="A0A1C5A4L2"/>
<dbReference type="SUPFAM" id="SSF82607">
    <property type="entry name" value="YbaB-like"/>
    <property type="match status" value="1"/>
</dbReference>
<dbReference type="Proteomes" id="UP000198797">
    <property type="component" value="Unassembled WGS sequence"/>
</dbReference>
<evidence type="ECO:0008006" key="3">
    <source>
        <dbReference type="Google" id="ProtNLM"/>
    </source>
</evidence>
<keyword evidence="2" id="KW-1185">Reference proteome</keyword>
<evidence type="ECO:0000313" key="2">
    <source>
        <dbReference type="Proteomes" id="UP000198797"/>
    </source>
</evidence>
<proteinExistence type="predicted"/>
<dbReference type="STRING" id="121616.GA0070216_113104"/>
<name>A0A1C5A4L2_9ACTN</name>
<gene>
    <name evidence="1" type="ORF">GA0070216_113104</name>
</gene>
<sequence>MSQPKQPTLDEVVRAGRTFEQRMRSAQASLDRALVTGRSTDGTVVVLANGLGQLKAVQVSPTVFDGRDVAALQNAITESIRAAAANAAVLAREKMGPVEINLH</sequence>
<evidence type="ECO:0000313" key="1">
    <source>
        <dbReference type="EMBL" id="SCF40021.1"/>
    </source>
</evidence>
<reference evidence="2" key="1">
    <citation type="submission" date="2016-06" db="EMBL/GenBank/DDBJ databases">
        <authorList>
            <person name="Varghese N."/>
            <person name="Submissions Spin"/>
        </authorList>
    </citation>
    <scope>NUCLEOTIDE SEQUENCE [LARGE SCALE GENOMIC DNA]</scope>
    <source>
        <strain evidence="2">DSM 44100</strain>
    </source>
</reference>
<dbReference type="InterPro" id="IPR036894">
    <property type="entry name" value="YbaB-like_sf"/>
</dbReference>
<dbReference type="EMBL" id="FMCU01000013">
    <property type="protein sequence ID" value="SCF40021.1"/>
    <property type="molecule type" value="Genomic_DNA"/>
</dbReference>
<dbReference type="OrthoDB" id="3297725at2"/>
<accession>A0A1C5A4L2</accession>
<dbReference type="Gene3D" id="3.30.1310.10">
    <property type="entry name" value="Nucleoid-associated protein YbaB-like domain"/>
    <property type="match status" value="1"/>
</dbReference>
<dbReference type="InterPro" id="IPR004401">
    <property type="entry name" value="YbaB/EbfC"/>
</dbReference>
<protein>
    <recommendedName>
        <fullName evidence="3">Nucleoid-associated protein</fullName>
    </recommendedName>
</protein>